<evidence type="ECO:0000256" key="17">
    <source>
        <dbReference type="HAMAP-Rule" id="MF_00205"/>
    </source>
</evidence>
<keyword evidence="7 17" id="KW-0228">DNA excision</keyword>
<dbReference type="NCBIfam" id="NF001503">
    <property type="entry name" value="PRK00349.1"/>
    <property type="match status" value="1"/>
</dbReference>
<dbReference type="Pfam" id="PF17760">
    <property type="entry name" value="UvrA_inter"/>
    <property type="match status" value="1"/>
</dbReference>
<keyword evidence="4 17" id="KW-0677">Repeat</keyword>
<dbReference type="AlphaFoldDB" id="A0A1H3KL78"/>
<evidence type="ECO:0000259" key="19">
    <source>
        <dbReference type="PROSITE" id="PS50893"/>
    </source>
</evidence>
<evidence type="ECO:0000313" key="21">
    <source>
        <dbReference type="Proteomes" id="UP000199026"/>
    </source>
</evidence>
<evidence type="ECO:0000256" key="10">
    <source>
        <dbReference type="ARBA" id="ARBA00022840"/>
    </source>
</evidence>
<evidence type="ECO:0000256" key="12">
    <source>
        <dbReference type="ARBA" id="ARBA00023125"/>
    </source>
</evidence>
<evidence type="ECO:0000256" key="4">
    <source>
        <dbReference type="ARBA" id="ARBA00022737"/>
    </source>
</evidence>
<dbReference type="PANTHER" id="PTHR43152:SF3">
    <property type="entry name" value="UVRABC SYSTEM PROTEIN A"/>
    <property type="match status" value="1"/>
</dbReference>
<keyword evidence="13 17" id="KW-0234">DNA repair</keyword>
<dbReference type="RefSeq" id="WP_089890654.1">
    <property type="nucleotide sequence ID" value="NZ_CALJFH010000012.1"/>
</dbReference>
<evidence type="ECO:0000256" key="9">
    <source>
        <dbReference type="ARBA" id="ARBA00022833"/>
    </source>
</evidence>
<dbReference type="Gene3D" id="3.40.50.300">
    <property type="entry name" value="P-loop containing nucleotide triphosphate hydrolases"/>
    <property type="match status" value="2"/>
</dbReference>
<comment type="subcellular location">
    <subcellularLocation>
        <location evidence="1 17">Cytoplasm</location>
    </subcellularLocation>
</comment>
<dbReference type="GO" id="GO:0005737">
    <property type="term" value="C:cytoplasm"/>
    <property type="evidence" value="ECO:0007669"/>
    <property type="project" value="UniProtKB-SubCell"/>
</dbReference>
<feature type="binding site" evidence="17">
    <location>
        <begin position="645"/>
        <end position="652"/>
    </location>
    <ligand>
        <name>ATP</name>
        <dbReference type="ChEBI" id="CHEBI:30616"/>
    </ligand>
</feature>
<dbReference type="InterPro" id="IPR013815">
    <property type="entry name" value="ATP_grasp_subdomain_1"/>
</dbReference>
<proteinExistence type="inferred from homology"/>
<evidence type="ECO:0000256" key="5">
    <source>
        <dbReference type="ARBA" id="ARBA00022741"/>
    </source>
</evidence>
<dbReference type="GO" id="GO:0005524">
    <property type="term" value="F:ATP binding"/>
    <property type="evidence" value="ECO:0007669"/>
    <property type="project" value="UniProtKB-UniRule"/>
</dbReference>
<dbReference type="FunFam" id="1.20.1580.10:FF:000002">
    <property type="entry name" value="UvrABC system protein A"/>
    <property type="match status" value="1"/>
</dbReference>
<keyword evidence="6 17" id="KW-0227">DNA damage</keyword>
<dbReference type="PANTHER" id="PTHR43152">
    <property type="entry name" value="UVRABC SYSTEM PROTEIN A"/>
    <property type="match status" value="1"/>
</dbReference>
<keyword evidence="17" id="KW-0742">SOS response</keyword>
<feature type="domain" description="ABC transporter" evidence="19">
    <location>
        <begin position="610"/>
        <end position="941"/>
    </location>
</feature>
<dbReference type="GO" id="GO:0003677">
    <property type="term" value="F:DNA binding"/>
    <property type="evidence" value="ECO:0007669"/>
    <property type="project" value="UniProtKB-UniRule"/>
</dbReference>
<feature type="zinc finger region" description="C4-type" evidence="17">
    <location>
        <begin position="744"/>
        <end position="770"/>
    </location>
</feature>
<comment type="caution">
    <text evidence="17">Lacks conserved residue(s) required for the propagation of feature annotation.</text>
</comment>
<dbReference type="HAMAP" id="MF_00205">
    <property type="entry name" value="UvrA"/>
    <property type="match status" value="1"/>
</dbReference>
<dbReference type="InterPro" id="IPR027417">
    <property type="entry name" value="P-loop_NTPase"/>
</dbReference>
<keyword evidence="21" id="KW-1185">Reference proteome</keyword>
<keyword evidence="12 17" id="KW-0238">DNA-binding</keyword>
<comment type="similarity">
    <text evidence="14 17">Belongs to the ABC transporter superfamily. UvrA family.</text>
</comment>
<keyword evidence="9 17" id="KW-0862">Zinc</keyword>
<dbReference type="GO" id="GO:0016887">
    <property type="term" value="F:ATP hydrolysis activity"/>
    <property type="evidence" value="ECO:0007669"/>
    <property type="project" value="InterPro"/>
</dbReference>
<dbReference type="GO" id="GO:0006289">
    <property type="term" value="P:nucleotide-excision repair"/>
    <property type="evidence" value="ECO:0007669"/>
    <property type="project" value="UniProtKB-UniRule"/>
</dbReference>
<dbReference type="PROSITE" id="PS50893">
    <property type="entry name" value="ABC_TRANSPORTER_2"/>
    <property type="match status" value="1"/>
</dbReference>
<dbReference type="PROSITE" id="PS00211">
    <property type="entry name" value="ABC_TRANSPORTER_1"/>
    <property type="match status" value="2"/>
</dbReference>
<dbReference type="EMBL" id="FNPR01000002">
    <property type="protein sequence ID" value="SDY52819.1"/>
    <property type="molecule type" value="Genomic_DNA"/>
</dbReference>
<evidence type="ECO:0000256" key="3">
    <source>
        <dbReference type="ARBA" id="ARBA00022723"/>
    </source>
</evidence>
<dbReference type="Gene3D" id="1.10.8.280">
    <property type="entry name" value="ABC transporter ATPase domain-like"/>
    <property type="match status" value="1"/>
</dbReference>
<keyword evidence="8 17" id="KW-0863">Zinc-finger</keyword>
<keyword evidence="2 17" id="KW-0963">Cytoplasm</keyword>
<evidence type="ECO:0000256" key="15">
    <source>
        <dbReference type="ARBA" id="ARBA00039316"/>
    </source>
</evidence>
<dbReference type="CDD" id="cd03271">
    <property type="entry name" value="ABC_UvrA_II"/>
    <property type="match status" value="1"/>
</dbReference>
<evidence type="ECO:0000256" key="1">
    <source>
        <dbReference type="ARBA" id="ARBA00004496"/>
    </source>
</evidence>
<dbReference type="InterPro" id="IPR004602">
    <property type="entry name" value="UvrA"/>
</dbReference>
<sequence>MAELKYIEVRGAREHNLKSIDVDIPRDQLVVITGLSGSGKSSLAFDTIYAEGQRRYVESLSAYARQFLDMMEKPDVDHISGLSPAISIEQKTTSKNPRSTVGTVTEIYDYLRLLFARAGTPYSPATGLPIEAQQVQDMVDRIMAMEEGTRGYLLAPIIRDRKGEYKKEFLELRKQGFQRVKVDGEFYELDEPPTLDKKFRHDIDVVVDRIVIREGMETRLADSLRTALDLADGIAILETAPSEGEPERHTFSEKFACPVSGFTIPEIEPRLFSFNAPFGACPDCDGLGVELFFDENLVVPDSTLKIYDGALAPWRKGKSPYFLQTIEAIAKHYEFDKNTKWKDLPAHVQQVFLYGSGEEEIPFRYDEGGRVYQVSRVFEGVIPNMERRYRETDSNWIREEFERYQNNRPCGACSGYRLREEALAVKIAGEHAGQVVQKSIREALDWVNSVPASLSNQKNEIARAILKEIGERLGFLNNVGLEYLSLSRNSGTLSGGESQRIRLASQIGSGLQGVLYVLDEPSIGLHQRDNGRLLTTLKNLRDAGNTVIVVEHDEEAIREADYVFDIGPGAGVHGGQVVSHGTPEHVTNDPASLTGQYLSGAREIAIPAERRKGNGKKIKVVKATGNNLKNVTAEFPLAKFVCVTGVSGGGKSTLTIETLFKTASMRLNGARQTPAPCETIKGLEYLDKVIDIDQRPIGRTPRSNPATYTGAFTPIRDWFAGLPEAKTRGYKPGRFSFNVKGGRCEACQGDGVIKIEMHFLPDVYVECETCKGARYNRETLEVKFKGKSIADVLDMNVEEAQEFFKAVPSIREKMDALMRVGLGYIKVGQQATTLSGGEAQRVKLSKELAKRSTGRTLYILDEPTTGLHFEDVRKLLEVLQELVEGGNTVIVIEHNLDVVKTADWIIDIGPEGGDGGGEIVAVGTPEDVAREPRSHTGHYLKDMLNPKRTAAE</sequence>
<dbReference type="InterPro" id="IPR041102">
    <property type="entry name" value="UvrA_inter"/>
</dbReference>
<dbReference type="InterPro" id="IPR003439">
    <property type="entry name" value="ABC_transporter-like_ATP-bd"/>
</dbReference>
<evidence type="ECO:0000256" key="18">
    <source>
        <dbReference type="SAM" id="MobiDB-lite"/>
    </source>
</evidence>
<dbReference type="CDD" id="cd03270">
    <property type="entry name" value="ABC_UvrA_I"/>
    <property type="match status" value="1"/>
</dbReference>
<feature type="binding site" evidence="17">
    <location>
        <begin position="34"/>
        <end position="41"/>
    </location>
    <ligand>
        <name>ATP</name>
        <dbReference type="ChEBI" id="CHEBI:30616"/>
    </ligand>
</feature>
<evidence type="ECO:0000256" key="7">
    <source>
        <dbReference type="ARBA" id="ARBA00022769"/>
    </source>
</evidence>
<dbReference type="NCBIfam" id="TIGR00630">
    <property type="entry name" value="uvra"/>
    <property type="match status" value="1"/>
</dbReference>
<evidence type="ECO:0000256" key="6">
    <source>
        <dbReference type="ARBA" id="ARBA00022763"/>
    </source>
</evidence>
<reference evidence="20 21" key="1">
    <citation type="submission" date="2016-10" db="EMBL/GenBank/DDBJ databases">
        <authorList>
            <person name="de Groot N.N."/>
        </authorList>
    </citation>
    <scope>NUCLEOTIDE SEQUENCE [LARGE SCALE GENOMIC DNA]</scope>
    <source>
        <strain evidence="20 21">DSM 24677</strain>
    </source>
</reference>
<name>A0A1H3KL78_9RHOB</name>
<dbReference type="STRING" id="576131.SAMN05444486_102612"/>
<protein>
    <recommendedName>
        <fullName evidence="15 17">UvrABC system protein A</fullName>
        <shortName evidence="17">UvrA protein</shortName>
    </recommendedName>
    <alternativeName>
        <fullName evidence="16 17">Excinuclease ABC subunit A</fullName>
    </alternativeName>
</protein>
<evidence type="ECO:0000256" key="16">
    <source>
        <dbReference type="ARBA" id="ARBA00042156"/>
    </source>
</evidence>
<dbReference type="GO" id="GO:0009432">
    <property type="term" value="P:SOS response"/>
    <property type="evidence" value="ECO:0007669"/>
    <property type="project" value="UniProtKB-UniRule"/>
</dbReference>
<organism evidence="20 21">
    <name type="scientific">Lentibacter algarum</name>
    <dbReference type="NCBI Taxonomy" id="576131"/>
    <lineage>
        <taxon>Bacteria</taxon>
        <taxon>Pseudomonadati</taxon>
        <taxon>Pseudomonadota</taxon>
        <taxon>Alphaproteobacteria</taxon>
        <taxon>Rhodobacterales</taxon>
        <taxon>Roseobacteraceae</taxon>
        <taxon>Lentibacter</taxon>
    </lineage>
</organism>
<dbReference type="GO" id="GO:0008270">
    <property type="term" value="F:zinc ion binding"/>
    <property type="evidence" value="ECO:0007669"/>
    <property type="project" value="UniProtKB-UniRule"/>
</dbReference>
<keyword evidence="3 17" id="KW-0479">Metal-binding</keyword>
<keyword evidence="10 17" id="KW-0067">ATP-binding</keyword>
<dbReference type="InterPro" id="IPR041552">
    <property type="entry name" value="UvrA_DNA-bd"/>
</dbReference>
<evidence type="ECO:0000256" key="14">
    <source>
        <dbReference type="ARBA" id="ARBA00038000"/>
    </source>
</evidence>
<gene>
    <name evidence="17" type="primary">uvrA</name>
    <name evidence="20" type="ORF">SAMN05444486_102612</name>
</gene>
<dbReference type="GO" id="GO:0009381">
    <property type="term" value="F:excinuclease ABC activity"/>
    <property type="evidence" value="ECO:0007669"/>
    <property type="project" value="UniProtKB-UniRule"/>
</dbReference>
<dbReference type="Gene3D" id="1.20.1580.10">
    <property type="entry name" value="ABC transporter ATPase like domain"/>
    <property type="match status" value="2"/>
</dbReference>
<dbReference type="Pfam" id="PF17755">
    <property type="entry name" value="UvrA_DNA-bind"/>
    <property type="match status" value="1"/>
</dbReference>
<keyword evidence="5 17" id="KW-0547">Nucleotide-binding</keyword>
<evidence type="ECO:0000313" key="20">
    <source>
        <dbReference type="EMBL" id="SDY52819.1"/>
    </source>
</evidence>
<feature type="region of interest" description="Disordered" evidence="18">
    <location>
        <begin position="928"/>
        <end position="952"/>
    </location>
</feature>
<keyword evidence="11 17" id="KW-0267">Excision nuclease</keyword>
<dbReference type="Proteomes" id="UP000199026">
    <property type="component" value="Unassembled WGS sequence"/>
</dbReference>
<accession>A0A1H3KL78</accession>
<evidence type="ECO:0000256" key="8">
    <source>
        <dbReference type="ARBA" id="ARBA00022771"/>
    </source>
</evidence>
<comment type="function">
    <text evidence="17">The UvrABC repair system catalyzes the recognition and processing of DNA lesions. UvrA is an ATPase and a DNA-binding protein. A damage recognition complex composed of 2 UvrA and 2 UvrB subunits scans DNA for abnormalities. When the presence of a lesion has been verified by UvrB, the UvrA molecules dissociate.</text>
</comment>
<evidence type="ECO:0000256" key="13">
    <source>
        <dbReference type="ARBA" id="ARBA00023204"/>
    </source>
</evidence>
<evidence type="ECO:0000256" key="11">
    <source>
        <dbReference type="ARBA" id="ARBA00022881"/>
    </source>
</evidence>
<dbReference type="GeneID" id="78124679"/>
<comment type="subunit">
    <text evidence="17">Forms a heterotetramer with UvrB during the search for lesions.</text>
</comment>
<dbReference type="GO" id="GO:0009380">
    <property type="term" value="C:excinuclease repair complex"/>
    <property type="evidence" value="ECO:0007669"/>
    <property type="project" value="InterPro"/>
</dbReference>
<dbReference type="InterPro" id="IPR017871">
    <property type="entry name" value="ABC_transporter-like_CS"/>
</dbReference>
<dbReference type="SUPFAM" id="SSF52540">
    <property type="entry name" value="P-loop containing nucleoside triphosphate hydrolases"/>
    <property type="match status" value="2"/>
</dbReference>
<dbReference type="Gene3D" id="3.30.1490.20">
    <property type="entry name" value="ATP-grasp fold, A domain"/>
    <property type="match status" value="1"/>
</dbReference>
<dbReference type="OrthoDB" id="9809851at2"/>
<evidence type="ECO:0000256" key="2">
    <source>
        <dbReference type="ARBA" id="ARBA00022490"/>
    </source>
</evidence>